<evidence type="ECO:0000313" key="2">
    <source>
        <dbReference type="EMBL" id="CAE4579682.1"/>
    </source>
</evidence>
<protein>
    <submittedName>
        <fullName evidence="2">Uncharacterized protein</fullName>
    </submittedName>
</protein>
<feature type="compositionally biased region" description="Low complexity" evidence="1">
    <location>
        <begin position="122"/>
        <end position="145"/>
    </location>
</feature>
<name>A0A7S4QDU0_9DINO</name>
<dbReference type="EMBL" id="HBNR01027135">
    <property type="protein sequence ID" value="CAE4579682.1"/>
    <property type="molecule type" value="Transcribed_RNA"/>
</dbReference>
<dbReference type="AlphaFoldDB" id="A0A7S4QDU0"/>
<gene>
    <name evidence="2" type="ORF">AMON00008_LOCUS18369</name>
</gene>
<reference evidence="2" key="1">
    <citation type="submission" date="2021-01" db="EMBL/GenBank/DDBJ databases">
        <authorList>
            <person name="Corre E."/>
            <person name="Pelletier E."/>
            <person name="Niang G."/>
            <person name="Scheremetjew M."/>
            <person name="Finn R."/>
            <person name="Kale V."/>
            <person name="Holt S."/>
            <person name="Cochrane G."/>
            <person name="Meng A."/>
            <person name="Brown T."/>
            <person name="Cohen L."/>
        </authorList>
    </citation>
    <scope>NUCLEOTIDE SEQUENCE</scope>
    <source>
        <strain evidence="2">CCMP3105</strain>
    </source>
</reference>
<sequence>MAWFWLGLSRPPFACPKPGAMAQWGLLLWFIAGLFGGGPLAASASSPAGSAESLDEEHAESCLLQPTAGRVQRLGPEAVSSRRDPFYDKDYPYDANNPLEGIWEAINTTTTTATTTAANTTEVTTTTTLPPTTTTTVTTTTTTTTQNDFVTDS</sequence>
<accession>A0A7S4QDU0</accession>
<feature type="region of interest" description="Disordered" evidence="1">
    <location>
        <begin position="122"/>
        <end position="153"/>
    </location>
</feature>
<proteinExistence type="predicted"/>
<feature type="region of interest" description="Disordered" evidence="1">
    <location>
        <begin position="45"/>
        <end position="87"/>
    </location>
</feature>
<evidence type="ECO:0000256" key="1">
    <source>
        <dbReference type="SAM" id="MobiDB-lite"/>
    </source>
</evidence>
<organism evidence="2">
    <name type="scientific">Alexandrium monilatum</name>
    <dbReference type="NCBI Taxonomy" id="311494"/>
    <lineage>
        <taxon>Eukaryota</taxon>
        <taxon>Sar</taxon>
        <taxon>Alveolata</taxon>
        <taxon>Dinophyceae</taxon>
        <taxon>Gonyaulacales</taxon>
        <taxon>Pyrocystaceae</taxon>
        <taxon>Alexandrium</taxon>
    </lineage>
</organism>